<name>A0ABY4X6X3_9SPHN</name>
<dbReference type="SMART" id="SM00267">
    <property type="entry name" value="GGDEF"/>
    <property type="match status" value="1"/>
</dbReference>
<accession>A0ABY4X6X3</accession>
<dbReference type="InterPro" id="IPR001633">
    <property type="entry name" value="EAL_dom"/>
</dbReference>
<feature type="domain" description="EAL" evidence="1">
    <location>
        <begin position="284"/>
        <end position="540"/>
    </location>
</feature>
<dbReference type="EMBL" id="CP084930">
    <property type="protein sequence ID" value="USI72626.1"/>
    <property type="molecule type" value="Genomic_DNA"/>
</dbReference>
<dbReference type="SUPFAM" id="SSF55073">
    <property type="entry name" value="Nucleotide cyclase"/>
    <property type="match status" value="1"/>
</dbReference>
<sequence>MLHALPMPAAIVRREEGALGVIARNTAFVALERSGSIGSVVLRPGSPIATATAALLDRDGDPLGRQDFRWRDGDVVAGRHFQVHLAPFGLASGDRACLLSLIDRTAEVESARSLRAELAHDSLTGLPNRSAFAEAVEDVVGGAGPHAVLLVDLARFSRINESLGVMAGDEVIITVARRLLSTLRTGDLLARVGGDEFGMLLQLDRGADDAMAAARRIREVLAAPFRLSGFEIGLECAIGMALLTESVESGEELVRHAQLALKRAKQSGLEEIHQPGEAACARYRLDLETELRRAIAQEALSLAFQPLIHLGRDQLVGFEALARWRHAERGPIDPSEFIPVAEETGLIVPLGRWAMNQAVATLAAWDKAVGKSLPLSVSVNVSAIQLARDDVPALVASALAAHDVAGERLTIELTESAIVQDPERATAAFRALKALDVRIAMDDFGTGYSSLSSLRRLPIDILKIDRSFVTGMLGDRDKVAIVRAVLSLADALGKKTTAEGVETAELSHMLAALGCTQGQGYLYAPPLPEAEALAYLKARL</sequence>
<dbReference type="SMART" id="SM00052">
    <property type="entry name" value="EAL"/>
    <property type="match status" value="1"/>
</dbReference>
<dbReference type="CDD" id="cd01949">
    <property type="entry name" value="GGDEF"/>
    <property type="match status" value="1"/>
</dbReference>
<feature type="domain" description="GGDEF" evidence="2">
    <location>
        <begin position="144"/>
        <end position="277"/>
    </location>
</feature>
<evidence type="ECO:0000259" key="2">
    <source>
        <dbReference type="PROSITE" id="PS50887"/>
    </source>
</evidence>
<dbReference type="Proteomes" id="UP001056937">
    <property type="component" value="Chromosome 1"/>
</dbReference>
<dbReference type="PANTHER" id="PTHR44757:SF2">
    <property type="entry name" value="BIOFILM ARCHITECTURE MAINTENANCE PROTEIN MBAA"/>
    <property type="match status" value="1"/>
</dbReference>
<dbReference type="PROSITE" id="PS50883">
    <property type="entry name" value="EAL"/>
    <property type="match status" value="1"/>
</dbReference>
<dbReference type="NCBIfam" id="TIGR00254">
    <property type="entry name" value="GGDEF"/>
    <property type="match status" value="1"/>
</dbReference>
<dbReference type="PROSITE" id="PS50887">
    <property type="entry name" value="GGDEF"/>
    <property type="match status" value="1"/>
</dbReference>
<dbReference type="Pfam" id="PF00990">
    <property type="entry name" value="GGDEF"/>
    <property type="match status" value="1"/>
</dbReference>
<dbReference type="InterPro" id="IPR029787">
    <property type="entry name" value="Nucleotide_cyclase"/>
</dbReference>
<dbReference type="Gene3D" id="3.30.70.270">
    <property type="match status" value="1"/>
</dbReference>
<proteinExistence type="predicted"/>
<dbReference type="InterPro" id="IPR000160">
    <property type="entry name" value="GGDEF_dom"/>
</dbReference>
<gene>
    <name evidence="3" type="ORF">LHA26_15285</name>
</gene>
<dbReference type="Pfam" id="PF00563">
    <property type="entry name" value="EAL"/>
    <property type="match status" value="1"/>
</dbReference>
<dbReference type="InterPro" id="IPR035919">
    <property type="entry name" value="EAL_sf"/>
</dbReference>
<dbReference type="SUPFAM" id="SSF141868">
    <property type="entry name" value="EAL domain-like"/>
    <property type="match status" value="1"/>
</dbReference>
<dbReference type="CDD" id="cd01948">
    <property type="entry name" value="EAL"/>
    <property type="match status" value="1"/>
</dbReference>
<evidence type="ECO:0000313" key="4">
    <source>
        <dbReference type="Proteomes" id="UP001056937"/>
    </source>
</evidence>
<dbReference type="PANTHER" id="PTHR44757">
    <property type="entry name" value="DIGUANYLATE CYCLASE DGCP"/>
    <property type="match status" value="1"/>
</dbReference>
<evidence type="ECO:0000313" key="3">
    <source>
        <dbReference type="EMBL" id="USI72626.1"/>
    </source>
</evidence>
<dbReference type="InterPro" id="IPR043128">
    <property type="entry name" value="Rev_trsase/Diguanyl_cyclase"/>
</dbReference>
<protein>
    <submittedName>
        <fullName evidence="3">EAL domain-containing protein</fullName>
    </submittedName>
</protein>
<reference evidence="3" key="1">
    <citation type="journal article" date="2022" name="Toxins">
        <title>Genomic Analysis of Sphingopyxis sp. USTB-05 for Biodegrading Cyanobacterial Hepatotoxins.</title>
        <authorList>
            <person name="Liu C."/>
            <person name="Xu Q."/>
            <person name="Zhao Z."/>
            <person name="Zhang H."/>
            <person name="Liu X."/>
            <person name="Yin C."/>
            <person name="Liu Y."/>
            <person name="Yan H."/>
        </authorList>
    </citation>
    <scope>NUCLEOTIDE SEQUENCE</scope>
    <source>
        <strain evidence="3">NBD5</strain>
    </source>
</reference>
<dbReference type="Gene3D" id="3.20.20.450">
    <property type="entry name" value="EAL domain"/>
    <property type="match status" value="1"/>
</dbReference>
<evidence type="ECO:0000259" key="1">
    <source>
        <dbReference type="PROSITE" id="PS50883"/>
    </source>
</evidence>
<dbReference type="InterPro" id="IPR052155">
    <property type="entry name" value="Biofilm_reg_signaling"/>
</dbReference>
<dbReference type="RefSeq" id="WP_252166434.1">
    <property type="nucleotide sequence ID" value="NZ_CP084930.1"/>
</dbReference>
<keyword evidence="4" id="KW-1185">Reference proteome</keyword>
<organism evidence="3 4">
    <name type="scientific">Sphingomonas morindae</name>
    <dbReference type="NCBI Taxonomy" id="1541170"/>
    <lineage>
        <taxon>Bacteria</taxon>
        <taxon>Pseudomonadati</taxon>
        <taxon>Pseudomonadota</taxon>
        <taxon>Alphaproteobacteria</taxon>
        <taxon>Sphingomonadales</taxon>
        <taxon>Sphingomonadaceae</taxon>
        <taxon>Sphingomonas</taxon>
    </lineage>
</organism>